<dbReference type="EMBL" id="JEMX01000073">
    <property type="protein sequence ID" value="EXI78382.1"/>
    <property type="molecule type" value="Genomic_DNA"/>
</dbReference>
<feature type="region of interest" description="Disordered" evidence="1">
    <location>
        <begin position="51"/>
        <end position="75"/>
    </location>
</feature>
<dbReference type="AlphaFoldDB" id="A0A011PMY2"/>
<comment type="caution">
    <text evidence="2">The sequence shown here is derived from an EMBL/GenBank/DDBJ whole genome shotgun (WGS) entry which is preliminary data.</text>
</comment>
<protein>
    <submittedName>
        <fullName evidence="2">Uncharacterized protein</fullName>
    </submittedName>
</protein>
<dbReference type="Proteomes" id="UP000021816">
    <property type="component" value="Unassembled WGS sequence"/>
</dbReference>
<gene>
    <name evidence="2" type="ORF">AW10_03096</name>
</gene>
<organism evidence="2 3">
    <name type="scientific">Candidatus Accumulibacter appositus</name>
    <dbReference type="NCBI Taxonomy" id="1454003"/>
    <lineage>
        <taxon>Bacteria</taxon>
        <taxon>Pseudomonadati</taxon>
        <taxon>Pseudomonadota</taxon>
        <taxon>Betaproteobacteria</taxon>
        <taxon>Candidatus Accumulibacter</taxon>
    </lineage>
</organism>
<proteinExistence type="predicted"/>
<dbReference type="STRING" id="1454003.AW10_03096"/>
<reference evidence="2 3" key="1">
    <citation type="submission" date="2014-02" db="EMBL/GenBank/DDBJ databases">
        <title>Expanding our view of genomic diversity in Candidatus Accumulibacter clades.</title>
        <authorList>
            <person name="Skennerton C.T."/>
            <person name="Barr J.J."/>
            <person name="Slater F.R."/>
            <person name="Bond P.L."/>
            <person name="Tyson G.W."/>
        </authorList>
    </citation>
    <scope>NUCLEOTIDE SEQUENCE [LARGE SCALE GENOMIC DNA]</scope>
    <source>
        <strain evidence="3">BA-92</strain>
    </source>
</reference>
<evidence type="ECO:0000313" key="3">
    <source>
        <dbReference type="Proteomes" id="UP000021816"/>
    </source>
</evidence>
<evidence type="ECO:0000313" key="2">
    <source>
        <dbReference type="EMBL" id="EXI78382.1"/>
    </source>
</evidence>
<feature type="compositionally biased region" description="Polar residues" evidence="1">
    <location>
        <begin position="51"/>
        <end position="60"/>
    </location>
</feature>
<accession>A0A011PMY2</accession>
<evidence type="ECO:0000256" key="1">
    <source>
        <dbReference type="SAM" id="MobiDB-lite"/>
    </source>
</evidence>
<sequence length="75" mass="8616">MNPSRILVGSPVSTYPIREWNSSELSKFPGKHEPYTHGSPQRRHVFREQGLSESVVSSYPTRYRHAQSEPRGNFS</sequence>
<name>A0A011PMY2_9PROT</name>